<name>A0A1X7KDX3_9MICO</name>
<dbReference type="InterPro" id="IPR038765">
    <property type="entry name" value="Papain-like_cys_pep_sf"/>
</dbReference>
<feature type="domain" description="NlpC/P60" evidence="6">
    <location>
        <begin position="298"/>
        <end position="410"/>
    </location>
</feature>
<evidence type="ECO:0000256" key="3">
    <source>
        <dbReference type="ARBA" id="ARBA00022801"/>
    </source>
</evidence>
<dbReference type="EMBL" id="FXAY01000003">
    <property type="protein sequence ID" value="SMG38725.1"/>
    <property type="molecule type" value="Genomic_DNA"/>
</dbReference>
<evidence type="ECO:0000259" key="6">
    <source>
        <dbReference type="PROSITE" id="PS51935"/>
    </source>
</evidence>
<dbReference type="Gene3D" id="3.90.1720.10">
    <property type="entry name" value="endopeptidase domain like (from Nostoc punctiforme)"/>
    <property type="match status" value="1"/>
</dbReference>
<keyword evidence="3 7" id="KW-0378">Hydrolase</keyword>
<protein>
    <submittedName>
        <fullName evidence="7">Cell wall-associated hydrolase, NlpC family</fullName>
    </submittedName>
</protein>
<dbReference type="GO" id="GO:0008234">
    <property type="term" value="F:cysteine-type peptidase activity"/>
    <property type="evidence" value="ECO:0007669"/>
    <property type="project" value="UniProtKB-KW"/>
</dbReference>
<evidence type="ECO:0000256" key="1">
    <source>
        <dbReference type="ARBA" id="ARBA00007074"/>
    </source>
</evidence>
<sequence>MLAVGAISSSPVSADNYPSWNDVVAARSSEATKEAEIARITGLINGLQTQVGQAQAAADARWQENQTAQNAYNTASFEADQLASKAAAAKTKAAESRTQAAILAAQFARSGGNDLSSRLFVEGDKANDLLYQLGAMSKLSESTTGIYQQAEVDQNTADSLSDQADVARNALGALAATAQSALDDAVAAQQSVGAALIEQQNHEAELSVQLQALTTNLELTEDQYNAGVQAAAQAKQAADEAAAKAAADAAAAPGAAPSDGGSGGSSGGSPGGSSDGSSGGSEPSAPAPSAPVVNPPQSYDGDAVVAYAEQFVGVVPYGWGADPSDSFGCDGLTQYVYKQFGIDLPRYVPTQAAQGVRVSSSDARAGDAVVWSGHIGIYDGQGGVIHSPDWGRYVTHAHSLWGSYYFVRFL</sequence>
<keyword evidence="2" id="KW-0645">Protease</keyword>
<feature type="compositionally biased region" description="Gly residues" evidence="5">
    <location>
        <begin position="260"/>
        <end position="279"/>
    </location>
</feature>
<dbReference type="AlphaFoldDB" id="A0A1X7KDX3"/>
<dbReference type="PROSITE" id="PS51935">
    <property type="entry name" value="NLPC_P60"/>
    <property type="match status" value="1"/>
</dbReference>
<proteinExistence type="inferred from homology"/>
<reference evidence="8" key="1">
    <citation type="submission" date="2017-04" db="EMBL/GenBank/DDBJ databases">
        <authorList>
            <person name="Varghese N."/>
            <person name="Submissions S."/>
        </authorList>
    </citation>
    <scope>NUCLEOTIDE SEQUENCE [LARGE SCALE GENOMIC DNA]</scope>
    <source>
        <strain evidence="8">VKM Ac-2510</strain>
    </source>
</reference>
<dbReference type="PANTHER" id="PTHR47359:SF3">
    <property type="entry name" value="NLP_P60 DOMAIN-CONTAINING PROTEIN-RELATED"/>
    <property type="match status" value="1"/>
</dbReference>
<evidence type="ECO:0000256" key="5">
    <source>
        <dbReference type="SAM" id="MobiDB-lite"/>
    </source>
</evidence>
<gene>
    <name evidence="7" type="ORF">SAMN06296010_2427</name>
</gene>
<evidence type="ECO:0000256" key="2">
    <source>
        <dbReference type="ARBA" id="ARBA00022670"/>
    </source>
</evidence>
<dbReference type="RefSeq" id="WP_176223344.1">
    <property type="nucleotide sequence ID" value="NZ_FXAY01000003.1"/>
</dbReference>
<dbReference type="InterPro" id="IPR000064">
    <property type="entry name" value="NLP_P60_dom"/>
</dbReference>
<dbReference type="STRING" id="150121.SAMN06296010_2427"/>
<dbReference type="Pfam" id="PF00877">
    <property type="entry name" value="NLPC_P60"/>
    <property type="match status" value="1"/>
</dbReference>
<keyword evidence="8" id="KW-1185">Reference proteome</keyword>
<organism evidence="7 8">
    <name type="scientific">Agreia pratensis</name>
    <dbReference type="NCBI Taxonomy" id="150121"/>
    <lineage>
        <taxon>Bacteria</taxon>
        <taxon>Bacillati</taxon>
        <taxon>Actinomycetota</taxon>
        <taxon>Actinomycetes</taxon>
        <taxon>Micrococcales</taxon>
        <taxon>Microbacteriaceae</taxon>
        <taxon>Agreia</taxon>
    </lineage>
</organism>
<dbReference type="GO" id="GO:0006508">
    <property type="term" value="P:proteolysis"/>
    <property type="evidence" value="ECO:0007669"/>
    <property type="project" value="UniProtKB-KW"/>
</dbReference>
<evidence type="ECO:0000313" key="8">
    <source>
        <dbReference type="Proteomes" id="UP000193244"/>
    </source>
</evidence>
<feature type="region of interest" description="Disordered" evidence="5">
    <location>
        <begin position="252"/>
        <end position="296"/>
    </location>
</feature>
<evidence type="ECO:0000313" key="7">
    <source>
        <dbReference type="EMBL" id="SMG38725.1"/>
    </source>
</evidence>
<accession>A0A1X7KDX3</accession>
<dbReference type="PANTHER" id="PTHR47359">
    <property type="entry name" value="PEPTIDOGLYCAN DL-ENDOPEPTIDASE CWLO"/>
    <property type="match status" value="1"/>
</dbReference>
<dbReference type="InterPro" id="IPR051794">
    <property type="entry name" value="PG_Endopeptidase_C40"/>
</dbReference>
<keyword evidence="4" id="KW-0788">Thiol protease</keyword>
<dbReference type="Proteomes" id="UP000193244">
    <property type="component" value="Unassembled WGS sequence"/>
</dbReference>
<dbReference type="SUPFAM" id="SSF54001">
    <property type="entry name" value="Cysteine proteinases"/>
    <property type="match status" value="1"/>
</dbReference>
<comment type="similarity">
    <text evidence="1">Belongs to the peptidase C40 family.</text>
</comment>
<evidence type="ECO:0000256" key="4">
    <source>
        <dbReference type="ARBA" id="ARBA00022807"/>
    </source>
</evidence>